<evidence type="ECO:0000259" key="1">
    <source>
        <dbReference type="Pfam" id="PF12673"/>
    </source>
</evidence>
<name>A0A1W2F4M0_9FIRM</name>
<gene>
    <name evidence="2" type="ORF">SAMN04488500_1465</name>
</gene>
<reference evidence="2 3" key="1">
    <citation type="submission" date="2017-04" db="EMBL/GenBank/DDBJ databases">
        <authorList>
            <person name="Afonso C.L."/>
            <person name="Miller P.J."/>
            <person name="Scott M.A."/>
            <person name="Spackman E."/>
            <person name="Goraichik I."/>
            <person name="Dimitrov K.M."/>
            <person name="Suarez D.L."/>
            <person name="Swayne D.E."/>
        </authorList>
    </citation>
    <scope>NUCLEOTIDE SEQUENCE [LARGE SCALE GENOMIC DNA]</scope>
    <source>
        <strain evidence="2 3">DSM 5090</strain>
    </source>
</reference>
<organism evidence="2 3">
    <name type="scientific">Sporomusa malonica</name>
    <dbReference type="NCBI Taxonomy" id="112901"/>
    <lineage>
        <taxon>Bacteria</taxon>
        <taxon>Bacillati</taxon>
        <taxon>Bacillota</taxon>
        <taxon>Negativicutes</taxon>
        <taxon>Selenomonadales</taxon>
        <taxon>Sporomusaceae</taxon>
        <taxon>Sporomusa</taxon>
    </lineage>
</organism>
<keyword evidence="3" id="KW-1185">Reference proteome</keyword>
<evidence type="ECO:0000313" key="3">
    <source>
        <dbReference type="Proteomes" id="UP000192738"/>
    </source>
</evidence>
<sequence length="175" mass="19914">MARSKHRRARQFATNSNLTLPGDKPDIDFLLRVTSTPIIEQCVVSPRQMRITGYISICAEYVAAVHDGTQPVTFIFFRLPFDETFVHYRARTGMNAYLKCDINTEQLHLTNSRELAISLNVRILGVKLARAYHSLPPHQCHPCFVNLFESSNPEVFTPTCRPELGTDQSHNQQTP</sequence>
<feature type="domain" description="SipL SPOCS" evidence="1">
    <location>
        <begin position="26"/>
        <end position="103"/>
    </location>
</feature>
<dbReference type="Pfam" id="PF12673">
    <property type="entry name" value="SipL"/>
    <property type="match status" value="1"/>
</dbReference>
<dbReference type="OrthoDB" id="1685071at2"/>
<dbReference type="Proteomes" id="UP000192738">
    <property type="component" value="Unassembled WGS sequence"/>
</dbReference>
<accession>A0A1W2F4M0</accession>
<protein>
    <recommendedName>
        <fullName evidence="1">SipL SPOCS domain-containing protein</fullName>
    </recommendedName>
</protein>
<dbReference type="RefSeq" id="WP_084578535.1">
    <property type="nucleotide sequence ID" value="NZ_CP155572.1"/>
</dbReference>
<dbReference type="InterPro" id="IPR024300">
    <property type="entry name" value="SipL_SPOCS_dom"/>
</dbReference>
<dbReference type="AlphaFoldDB" id="A0A1W2F4M0"/>
<dbReference type="STRING" id="112901.SAMN04488500_1465"/>
<evidence type="ECO:0000313" key="2">
    <source>
        <dbReference type="EMBL" id="SMD16885.1"/>
    </source>
</evidence>
<proteinExistence type="predicted"/>
<dbReference type="EMBL" id="FWXI01000046">
    <property type="protein sequence ID" value="SMD16885.1"/>
    <property type="molecule type" value="Genomic_DNA"/>
</dbReference>